<name>A0AAU7LYU3_9BURK</name>
<protein>
    <submittedName>
        <fullName evidence="1">Uncharacterized protein</fullName>
    </submittedName>
</protein>
<evidence type="ECO:0000313" key="1">
    <source>
        <dbReference type="EMBL" id="XBP72812.1"/>
    </source>
</evidence>
<keyword evidence="1" id="KW-0614">Plasmid</keyword>
<gene>
    <name evidence="1" type="ORF">ABLV49_23740</name>
</gene>
<accession>A0AAU7LYU3</accession>
<organism evidence="1">
    <name type="scientific">Polaromonas hydrogenivorans</name>
    <dbReference type="NCBI Taxonomy" id="335476"/>
    <lineage>
        <taxon>Bacteria</taxon>
        <taxon>Pseudomonadati</taxon>
        <taxon>Pseudomonadota</taxon>
        <taxon>Betaproteobacteria</taxon>
        <taxon>Burkholderiales</taxon>
        <taxon>Comamonadaceae</taxon>
        <taxon>Polaromonas</taxon>
    </lineage>
</organism>
<dbReference type="RefSeq" id="WP_349282595.1">
    <property type="nucleotide sequence ID" value="NZ_CBCSCU010000055.1"/>
</dbReference>
<reference evidence="1" key="1">
    <citation type="submission" date="2024-05" db="EMBL/GenBank/DDBJ databases">
        <authorList>
            <person name="Bunk B."/>
            <person name="Swiderski J."/>
            <person name="Sproer C."/>
            <person name="Thiel V."/>
        </authorList>
    </citation>
    <scope>NUCLEOTIDE SEQUENCE</scope>
    <source>
        <strain evidence="1">DSM 17735</strain>
        <plasmid evidence="1">p2</plasmid>
    </source>
</reference>
<dbReference type="EMBL" id="CP157677">
    <property type="protein sequence ID" value="XBP72812.1"/>
    <property type="molecule type" value="Genomic_DNA"/>
</dbReference>
<dbReference type="AlphaFoldDB" id="A0AAU7LYU3"/>
<geneLocation type="plasmid" evidence="1">
    <name>p2</name>
</geneLocation>
<proteinExistence type="predicted"/>
<sequence length="108" mass="12484">MHHQEQDARSLALHTAAIELMRADETLIERALDILARWDSQASVRSKPLRDEWARILQARDWAAALSVSERGNQLRQASPVSCVLPHERRWEIIRATSKWPKELRPGQ</sequence>